<evidence type="ECO:0000313" key="3">
    <source>
        <dbReference type="Proteomes" id="UP000326759"/>
    </source>
</evidence>
<gene>
    <name evidence="2" type="ORF">Anas_10398</name>
</gene>
<reference evidence="2 3" key="1">
    <citation type="journal article" date="2019" name="PLoS Biol.">
        <title>Sex chromosomes control vertical transmission of feminizing Wolbachia symbionts in an isopod.</title>
        <authorList>
            <person name="Becking T."/>
            <person name="Chebbi M.A."/>
            <person name="Giraud I."/>
            <person name="Moumen B."/>
            <person name="Laverre T."/>
            <person name="Caubet Y."/>
            <person name="Peccoud J."/>
            <person name="Gilbert C."/>
            <person name="Cordaux R."/>
        </authorList>
    </citation>
    <scope>NUCLEOTIDE SEQUENCE [LARGE SCALE GENOMIC DNA]</scope>
    <source>
        <strain evidence="2">ANa2</strain>
        <tissue evidence="2">Whole body excluding digestive tract and cuticle</tissue>
    </source>
</reference>
<keyword evidence="3" id="KW-1185">Reference proteome</keyword>
<evidence type="ECO:0000256" key="1">
    <source>
        <dbReference type="SAM" id="Phobius"/>
    </source>
</evidence>
<dbReference type="PANTHER" id="PTHR33444:SF2">
    <property type="entry name" value="MARVEL DOMAIN-CONTAINING PROTEIN"/>
    <property type="match status" value="1"/>
</dbReference>
<dbReference type="EMBL" id="SEYY01025169">
    <property type="protein sequence ID" value="KAB7493622.1"/>
    <property type="molecule type" value="Genomic_DNA"/>
</dbReference>
<feature type="transmembrane region" description="Helical" evidence="1">
    <location>
        <begin position="58"/>
        <end position="76"/>
    </location>
</feature>
<proteinExistence type="predicted"/>
<dbReference type="InterPro" id="IPR040350">
    <property type="entry name" value="TMEM272"/>
</dbReference>
<dbReference type="AlphaFoldDB" id="A0A5N5SI81"/>
<name>A0A5N5SI81_9CRUS</name>
<keyword evidence="1" id="KW-1133">Transmembrane helix</keyword>
<comment type="caution">
    <text evidence="2">The sequence shown here is derived from an EMBL/GenBank/DDBJ whole genome shotgun (WGS) entry which is preliminary data.</text>
</comment>
<dbReference type="Proteomes" id="UP000326759">
    <property type="component" value="Unassembled WGS sequence"/>
</dbReference>
<sequence length="291" mass="33460">MIENFLNSVKYPRRRNLINQNRRKLSYKICIHIITMTNLIPPVMRISMQRKSLNSTGCILYITIVVIIPKAMIIIGSLNVGECPAEPFIPINLVVFGSIQILTNFLSILNRLDYTVTGKVLRCTFTEEKAQLPWYRRVHIPLLVAFLFVWGFAGGFYIGRLGEANSTDRSSSRYCSYSLQMFVFWVIKPVSATMFCLCFLYVIVLTCKAIWQKCHLALTKVISYRLFSVYLFAQGIQSRVLNQGFGYLHPRVHSVLEFSDRLEGKIENGPALNPLEILDAILQYKRIENDK</sequence>
<dbReference type="OrthoDB" id="6157510at2759"/>
<organism evidence="2 3">
    <name type="scientific">Armadillidium nasatum</name>
    <dbReference type="NCBI Taxonomy" id="96803"/>
    <lineage>
        <taxon>Eukaryota</taxon>
        <taxon>Metazoa</taxon>
        <taxon>Ecdysozoa</taxon>
        <taxon>Arthropoda</taxon>
        <taxon>Crustacea</taxon>
        <taxon>Multicrustacea</taxon>
        <taxon>Malacostraca</taxon>
        <taxon>Eumalacostraca</taxon>
        <taxon>Peracarida</taxon>
        <taxon>Isopoda</taxon>
        <taxon>Oniscidea</taxon>
        <taxon>Crinocheta</taxon>
        <taxon>Armadillidiidae</taxon>
        <taxon>Armadillidium</taxon>
    </lineage>
</organism>
<dbReference type="PANTHER" id="PTHR33444">
    <property type="entry name" value="SI:DKEY-19B23.12-RELATED"/>
    <property type="match status" value="1"/>
</dbReference>
<feature type="transmembrane region" description="Helical" evidence="1">
    <location>
        <begin position="179"/>
        <end position="203"/>
    </location>
</feature>
<keyword evidence="1" id="KW-0812">Transmembrane</keyword>
<keyword evidence="1" id="KW-0472">Membrane</keyword>
<accession>A0A5N5SI81</accession>
<feature type="transmembrane region" description="Helical" evidence="1">
    <location>
        <begin position="88"/>
        <end position="109"/>
    </location>
</feature>
<feature type="transmembrane region" description="Helical" evidence="1">
    <location>
        <begin position="138"/>
        <end position="159"/>
    </location>
</feature>
<evidence type="ECO:0000313" key="2">
    <source>
        <dbReference type="EMBL" id="KAB7493622.1"/>
    </source>
</evidence>
<protein>
    <submittedName>
        <fullName evidence="2">Uncharacterized protein</fullName>
    </submittedName>
</protein>